<dbReference type="STRING" id="35722.A0A0B7MY82"/>
<gene>
    <name evidence="2" type="primary">PARPA_03701.1 scaffold 9273</name>
</gene>
<name>A0A0B7MY82_9FUNG</name>
<feature type="region of interest" description="Disordered" evidence="1">
    <location>
        <begin position="72"/>
        <end position="103"/>
    </location>
</feature>
<evidence type="ECO:0000313" key="2">
    <source>
        <dbReference type="EMBL" id="CEP10082.1"/>
    </source>
</evidence>
<evidence type="ECO:0000313" key="3">
    <source>
        <dbReference type="Proteomes" id="UP000054107"/>
    </source>
</evidence>
<accession>A0A0B7MY82</accession>
<evidence type="ECO:0000256" key="1">
    <source>
        <dbReference type="SAM" id="MobiDB-lite"/>
    </source>
</evidence>
<organism evidence="2 3">
    <name type="scientific">Parasitella parasitica</name>
    <dbReference type="NCBI Taxonomy" id="35722"/>
    <lineage>
        <taxon>Eukaryota</taxon>
        <taxon>Fungi</taxon>
        <taxon>Fungi incertae sedis</taxon>
        <taxon>Mucoromycota</taxon>
        <taxon>Mucoromycotina</taxon>
        <taxon>Mucoromycetes</taxon>
        <taxon>Mucorales</taxon>
        <taxon>Mucorineae</taxon>
        <taxon>Mucoraceae</taxon>
        <taxon>Parasitella</taxon>
    </lineage>
</organism>
<feature type="compositionally biased region" description="Low complexity" evidence="1">
    <location>
        <begin position="72"/>
        <end position="95"/>
    </location>
</feature>
<feature type="region of interest" description="Disordered" evidence="1">
    <location>
        <begin position="29"/>
        <end position="53"/>
    </location>
</feature>
<dbReference type="OrthoDB" id="2262127at2759"/>
<sequence>MTTLVALVLNNADKIPIVGSPINHATSWYRKRSHSQGSDLETPPPPYENESVAHSRLTQISDFVWKRSSFSNSSGSNSGSSNGSNSNSNLGPYSSAPNRDEPFNKEKITEGISLIQMAAEMNSAPTGANQQVFIDLYMMGLDKILASLPINSDPLMKASLEAKLTEFKKRSGLVLHDDQEKKDLSEINQNEALGGLSNLIIHAAVLSAVALKKSSIPGIMSRLLELTKIGFAKIDETCSIRERTINLTSAGISKAIEMDQYYEVHQFFAELFYTGCTAVLKAGIAYAECDQTTVAKEQENTAHSAQT</sequence>
<protein>
    <submittedName>
        <fullName evidence="2">Uncharacterized protein</fullName>
    </submittedName>
</protein>
<proteinExistence type="predicted"/>
<keyword evidence="3" id="KW-1185">Reference proteome</keyword>
<reference evidence="2 3" key="1">
    <citation type="submission" date="2014-09" db="EMBL/GenBank/DDBJ databases">
        <authorList>
            <person name="Ellenberger Sabrina"/>
        </authorList>
    </citation>
    <scope>NUCLEOTIDE SEQUENCE [LARGE SCALE GENOMIC DNA]</scope>
    <source>
        <strain evidence="2 3">CBS 412.66</strain>
    </source>
</reference>
<dbReference type="AlphaFoldDB" id="A0A0B7MY82"/>
<dbReference type="Proteomes" id="UP000054107">
    <property type="component" value="Unassembled WGS sequence"/>
</dbReference>
<dbReference type="EMBL" id="LN723094">
    <property type="protein sequence ID" value="CEP10082.1"/>
    <property type="molecule type" value="Genomic_DNA"/>
</dbReference>